<name>A0ABR0FPM0_9PEZI</name>
<reference evidence="2 3" key="1">
    <citation type="journal article" date="2023" name="bioRxiv">
        <title>High-quality genome assemblies of four members of thePodospora anserinaspecies complex.</title>
        <authorList>
            <person name="Ament-Velasquez S.L."/>
            <person name="Vogan A.A."/>
            <person name="Wallerman O."/>
            <person name="Hartmann F."/>
            <person name="Gautier V."/>
            <person name="Silar P."/>
            <person name="Giraud T."/>
            <person name="Johannesson H."/>
        </authorList>
    </citation>
    <scope>NUCLEOTIDE SEQUENCE [LARGE SCALE GENOMIC DNA]</scope>
    <source>
        <strain evidence="2 3">CBS 112042</strain>
    </source>
</reference>
<sequence length="1005" mass="114364">MGDRNIETLLKTGSWTIPSRSRSPHPYVYQETLEAHVSNENSDRRPYEDDQSSRSNNYSSSRDYSDRPTREYSDRPTREYSDRPAKPYHDEPPKTYNDGPTRSYNDIPARYRETPSYYSDVRPQSNISVPKSKRAPRPLVEEEHESLAKESAESLAGVVSEEEPPYRGEVDQQPLLLPVHEHNPERRFVIIPGAGEDGSAAEDEHYEANTCRKYVIVPPNEEGKDKKESKDDKGDRKPAELPRRKSHQDLPRLDTHLDERDHDPTARVRRSNSRHDREKPVIDQDSRDRPSDRDERSARPGPPRDDELLTPAVKYSNSARRDREYRAYDTGKSPASARSPSTRGDRVDPRTTSGNRGSSTRLDPGYLPSAGGHKRASSTVSGPPRDDRTRDRPRSMVYPIGNFEGFDDGGADDIMSFMAPGINFDPSRKKPETSPQRGPQSSQHRNHRAGEGMPIPQAYVARHGRSNTRERNDYSSDDSHRGRRQPRGERPYPTHSSMEPEYPPEMVSPEQARAPKPRTGSPLPFPTDDSPDPSPQHATFPRHTRGRSDYRSNSPSPPRRRGTGHGRDASMSTSSQPGSMAGSLGRTNGLDSRRPQAKNPAIGILRQESSLDPKSPVMYWQKGRFDPLDETSSPAAQVISVRRYLEDAGKGLLPQLPTCHFQNPTSPYKASEAGQWMTLQRAENFIICPDCYKDVFANSTYQHLFLPAPPPQQPVSCDFGSHFWYRIAFILSLKHSHTDLRLLQAASLVAARHQPCAGGVRATRIWYGILSPNSRHPRPIPGFEVCSSCAKTCEALLPNLAGVFVPLDNNEPMKGTCEMHYSPDRKRFMDLWDHLEGVSDQAVKMMMAPDLVLLADKVRDTVHYEECKRNTPLRNKKWFMMERLPEMTVCGECFWEVVVPLLELDRQDGGDVKGEIPRNFYKHMQRVEGLASCQLYSERMRNVFRLAAERADWRFLEKEVLERMRAIVEIEKRYKVLMEMKREGADEEMVEGEVQELIRKLKVVE</sequence>
<evidence type="ECO:0000313" key="3">
    <source>
        <dbReference type="Proteomes" id="UP001322138"/>
    </source>
</evidence>
<dbReference type="EMBL" id="JAFFGZ010000004">
    <property type="protein sequence ID" value="KAK4645933.1"/>
    <property type="molecule type" value="Genomic_DNA"/>
</dbReference>
<feature type="compositionally biased region" description="Basic and acidic residues" evidence="1">
    <location>
        <begin position="139"/>
        <end position="152"/>
    </location>
</feature>
<keyword evidence="3" id="KW-1185">Reference proteome</keyword>
<feature type="compositionally biased region" description="Polar residues" evidence="1">
    <location>
        <begin position="433"/>
        <end position="443"/>
    </location>
</feature>
<comment type="caution">
    <text evidence="2">The sequence shown here is derived from an EMBL/GenBank/DDBJ whole genome shotgun (WGS) entry which is preliminary data.</text>
</comment>
<dbReference type="Proteomes" id="UP001322138">
    <property type="component" value="Unassembled WGS sequence"/>
</dbReference>
<feature type="compositionally biased region" description="Basic and acidic residues" evidence="1">
    <location>
        <begin position="221"/>
        <end position="266"/>
    </location>
</feature>
<feature type="compositionally biased region" description="Basic and acidic residues" evidence="1">
    <location>
        <begin position="41"/>
        <end position="52"/>
    </location>
</feature>
<dbReference type="GeneID" id="87895804"/>
<proteinExistence type="predicted"/>
<organism evidence="2 3">
    <name type="scientific">Podospora bellae-mahoneyi</name>
    <dbReference type="NCBI Taxonomy" id="2093777"/>
    <lineage>
        <taxon>Eukaryota</taxon>
        <taxon>Fungi</taxon>
        <taxon>Dikarya</taxon>
        <taxon>Ascomycota</taxon>
        <taxon>Pezizomycotina</taxon>
        <taxon>Sordariomycetes</taxon>
        <taxon>Sordariomycetidae</taxon>
        <taxon>Sordariales</taxon>
        <taxon>Podosporaceae</taxon>
        <taxon>Podospora</taxon>
    </lineage>
</organism>
<gene>
    <name evidence="2" type="ORF">QC761_205910</name>
</gene>
<evidence type="ECO:0000313" key="2">
    <source>
        <dbReference type="EMBL" id="KAK4645933.1"/>
    </source>
</evidence>
<feature type="compositionally biased region" description="Basic and acidic residues" evidence="1">
    <location>
        <begin position="273"/>
        <end position="307"/>
    </location>
</feature>
<feature type="compositionally biased region" description="Basic and acidic residues" evidence="1">
    <location>
        <begin position="467"/>
        <end position="492"/>
    </location>
</feature>
<dbReference type="RefSeq" id="XP_062734909.1">
    <property type="nucleotide sequence ID" value="XM_062876322.1"/>
</dbReference>
<accession>A0ABR0FPM0</accession>
<feature type="region of interest" description="Disordered" evidence="1">
    <location>
        <begin position="192"/>
        <end position="609"/>
    </location>
</feature>
<feature type="compositionally biased region" description="Basic and acidic residues" evidence="1">
    <location>
        <begin position="384"/>
        <end position="394"/>
    </location>
</feature>
<protein>
    <submittedName>
        <fullName evidence="2">Uncharacterized protein</fullName>
    </submittedName>
</protein>
<evidence type="ECO:0000256" key="1">
    <source>
        <dbReference type="SAM" id="MobiDB-lite"/>
    </source>
</evidence>
<feature type="compositionally biased region" description="Polar residues" evidence="1">
    <location>
        <begin position="11"/>
        <end position="21"/>
    </location>
</feature>
<feature type="compositionally biased region" description="Basic and acidic residues" evidence="1">
    <location>
        <begin position="319"/>
        <end position="329"/>
    </location>
</feature>
<feature type="compositionally biased region" description="Low complexity" evidence="1">
    <location>
        <begin position="53"/>
        <end position="62"/>
    </location>
</feature>
<feature type="compositionally biased region" description="Polar residues" evidence="1">
    <location>
        <begin position="350"/>
        <end position="361"/>
    </location>
</feature>
<feature type="region of interest" description="Disordered" evidence="1">
    <location>
        <begin position="1"/>
        <end position="168"/>
    </location>
</feature>
<feature type="compositionally biased region" description="Basic and acidic residues" evidence="1">
    <location>
        <begin position="63"/>
        <end position="93"/>
    </location>
</feature>